<evidence type="ECO:0000259" key="5">
    <source>
        <dbReference type="Pfam" id="PF17389"/>
    </source>
</evidence>
<dbReference type="PANTHER" id="PTHR33307:SF6">
    <property type="entry name" value="ALPHA-RHAMNOSIDASE (EUROFUNG)-RELATED"/>
    <property type="match status" value="1"/>
</dbReference>
<dbReference type="EC" id="3.2.1.40" evidence="2"/>
<dbReference type="Gene3D" id="2.60.420.10">
    <property type="entry name" value="Maltose phosphorylase, domain 3"/>
    <property type="match status" value="1"/>
</dbReference>
<dbReference type="EMBL" id="PYGF01000012">
    <property type="protein sequence ID" value="PSL01713.1"/>
    <property type="molecule type" value="Genomic_DNA"/>
</dbReference>
<dbReference type="InterPro" id="IPR035398">
    <property type="entry name" value="Bac_rhamnosid_C"/>
</dbReference>
<dbReference type="GO" id="GO:0030596">
    <property type="term" value="F:alpha-L-rhamnosidase activity"/>
    <property type="evidence" value="ECO:0007669"/>
    <property type="project" value="UniProtKB-EC"/>
</dbReference>
<dbReference type="SUPFAM" id="SSF48208">
    <property type="entry name" value="Six-hairpin glycosidases"/>
    <property type="match status" value="1"/>
</dbReference>
<protein>
    <recommendedName>
        <fullName evidence="2">alpha-L-rhamnosidase</fullName>
        <ecNumber evidence="2">3.2.1.40</ecNumber>
    </recommendedName>
</protein>
<evidence type="ECO:0000259" key="6">
    <source>
        <dbReference type="Pfam" id="PF17390"/>
    </source>
</evidence>
<dbReference type="InterPro" id="IPR012341">
    <property type="entry name" value="6hp_glycosidase-like_sf"/>
</dbReference>
<dbReference type="GO" id="GO:0005975">
    <property type="term" value="P:carbohydrate metabolic process"/>
    <property type="evidence" value="ECO:0007669"/>
    <property type="project" value="InterPro"/>
</dbReference>
<dbReference type="Pfam" id="PF17389">
    <property type="entry name" value="Bac_rhamnosid6H"/>
    <property type="match status" value="1"/>
</dbReference>
<comment type="caution">
    <text evidence="7">The sequence shown here is derived from an EMBL/GenBank/DDBJ whole genome shotgun (WGS) entry which is preliminary data.</text>
</comment>
<dbReference type="Gene3D" id="2.60.120.260">
    <property type="entry name" value="Galactose-binding domain-like"/>
    <property type="match status" value="2"/>
</dbReference>
<dbReference type="PROSITE" id="PS51318">
    <property type="entry name" value="TAT"/>
    <property type="match status" value="1"/>
</dbReference>
<evidence type="ECO:0000313" key="7">
    <source>
        <dbReference type="EMBL" id="PSL01713.1"/>
    </source>
</evidence>
<feature type="domain" description="Alpha-L-rhamnosidase C-terminal" evidence="6">
    <location>
        <begin position="789"/>
        <end position="855"/>
    </location>
</feature>
<evidence type="ECO:0000313" key="8">
    <source>
        <dbReference type="Proteomes" id="UP000240708"/>
    </source>
</evidence>
<sequence length="888" mass="101384">MNKLSRRGFLGFVSSAGVFGFLPTTVSTAAEPVRKMALNAGRIQFEPFQLPKKKELDLSPAAWIWYPAERILPNSFFHFRRVIQIGKAIKSAKGWILGESRYLLFLNGQRIQYGPAPADPRYSEADPVDFSKELKVGENVIGATIVYFGFGDGAWPVGKAGFIFYLELEFEDGQNELLVSDEKWSVQQAKSWPAGKYKRWYLRALQEEFDNRLYPMGWNDSGFQEDRTWKKAKVFSRDGNKTALSSSISDYLYDSGGNRNTQLRRRSVPMILEKNIATLRLKEAHTIHWNSNIEEYFDFKTENSFEMGEILEGFSEQSSIWVFEAPKDVNQSLVLSFALEEQVIGWPFFTVECSEGTVIEMMVQQGHELLKNGGPALINNNFNSWTRFICKGGENKLMTFDFESVKWIQLHIHKAIGAIKISNVGLLRRVYDFPFQPLLQTSHSGFNKLLSACINTVWNNSHETIVDCVGRERQQYSGDIGHIVHALHFGFGESRLPHRFVDTYSQGITLDGFFMDSWPAYDRLNRLAQRQLDLTPWGVLLDHSVGFCFDCWHHYLYTGKKEDLEEAFPRLLRFYQLIKNSIAEDGLLPVENLGVNAIWMDTDSYKATRDKQCAYNLYVAAMLKQALSTLAGEFGLLDLQKEMLDLSYHLAQKVEEKFFLPGENILIVNLPWIKEDGEMRTCERSLAHWVLGGFVPESAKATVLKELTSRPSRLGRCYPANVIWPYWTLAALGNTEVIIQDFDQRWTPMLSVRENNTIQEHWHAEKDTQNQLSHAGIAPFFAAYMCFAGIQVLQPGGTLIQVRPQLATLEQLQLTYHTSQGPVEFDCRGKRGKRKLRLKLPLGVQAHLILPEKDKLPKGARQIGSPDKGLVAFFLEGGKDWEFDVLFV</sequence>
<dbReference type="Proteomes" id="UP000240708">
    <property type="component" value="Unassembled WGS sequence"/>
</dbReference>
<organism evidence="7 8">
    <name type="scientific">Cecembia rubra</name>
    <dbReference type="NCBI Taxonomy" id="1485585"/>
    <lineage>
        <taxon>Bacteria</taxon>
        <taxon>Pseudomonadati</taxon>
        <taxon>Bacteroidota</taxon>
        <taxon>Cytophagia</taxon>
        <taxon>Cytophagales</taxon>
        <taxon>Cyclobacteriaceae</taxon>
        <taxon>Cecembia</taxon>
    </lineage>
</organism>
<feature type="domain" description="Alpha-L-rhamnosidase six-hairpin glycosidase" evidence="5">
    <location>
        <begin position="439"/>
        <end position="664"/>
    </location>
</feature>
<name>A0A2P8DWX1_9BACT</name>
<evidence type="ECO:0000259" key="4">
    <source>
        <dbReference type="Pfam" id="PF08531"/>
    </source>
</evidence>
<dbReference type="AlphaFoldDB" id="A0A2P8DWX1"/>
<dbReference type="InterPro" id="IPR013737">
    <property type="entry name" value="Bac_rhamnosid_N"/>
</dbReference>
<dbReference type="InterPro" id="IPR006311">
    <property type="entry name" value="TAT_signal"/>
</dbReference>
<dbReference type="Pfam" id="PF17390">
    <property type="entry name" value="Bac_rhamnosid_C"/>
    <property type="match status" value="1"/>
</dbReference>
<accession>A0A2P8DWX1</accession>
<dbReference type="InterPro" id="IPR008928">
    <property type="entry name" value="6-hairpin_glycosidase_sf"/>
</dbReference>
<gene>
    <name evidence="7" type="ORF">CLV48_11256</name>
</gene>
<evidence type="ECO:0000256" key="2">
    <source>
        <dbReference type="ARBA" id="ARBA00012652"/>
    </source>
</evidence>
<evidence type="ECO:0000256" key="3">
    <source>
        <dbReference type="ARBA" id="ARBA00022801"/>
    </source>
</evidence>
<dbReference type="RefSeq" id="WP_106568547.1">
    <property type="nucleotide sequence ID" value="NZ_JAUVYL010000022.1"/>
</dbReference>
<dbReference type="OrthoDB" id="9815108at2"/>
<dbReference type="Pfam" id="PF08531">
    <property type="entry name" value="Bac_rhamnosid_N"/>
    <property type="match status" value="1"/>
</dbReference>
<proteinExistence type="predicted"/>
<feature type="domain" description="Bacterial alpha-L-rhamnosidase N-terminal" evidence="4">
    <location>
        <begin position="87"/>
        <end position="241"/>
    </location>
</feature>
<evidence type="ECO:0000256" key="1">
    <source>
        <dbReference type="ARBA" id="ARBA00001445"/>
    </source>
</evidence>
<dbReference type="InterPro" id="IPR035396">
    <property type="entry name" value="Bac_rhamnosid6H"/>
</dbReference>
<dbReference type="Gene3D" id="1.50.10.10">
    <property type="match status" value="1"/>
</dbReference>
<reference evidence="7 8" key="1">
    <citation type="submission" date="2018-03" db="EMBL/GenBank/DDBJ databases">
        <title>Genomic Encyclopedia of Archaeal and Bacterial Type Strains, Phase II (KMG-II): from individual species to whole genera.</title>
        <authorList>
            <person name="Goeker M."/>
        </authorList>
    </citation>
    <scope>NUCLEOTIDE SEQUENCE [LARGE SCALE GENOMIC DNA]</scope>
    <source>
        <strain evidence="7 8">DSM 28057</strain>
    </source>
</reference>
<keyword evidence="3" id="KW-0378">Hydrolase</keyword>
<comment type="catalytic activity">
    <reaction evidence="1">
        <text>Hydrolysis of terminal non-reducing alpha-L-rhamnose residues in alpha-L-rhamnosides.</text>
        <dbReference type="EC" id="3.2.1.40"/>
    </reaction>
</comment>
<dbReference type="PANTHER" id="PTHR33307">
    <property type="entry name" value="ALPHA-RHAMNOSIDASE (EUROFUNG)"/>
    <property type="match status" value="1"/>
</dbReference>
<keyword evidence="8" id="KW-1185">Reference proteome</keyword>
<dbReference type="InterPro" id="IPR016007">
    <property type="entry name" value="Alpha_rhamnosid"/>
</dbReference>